<organism evidence="11 12">
    <name type="scientific">Trachymyrmex septentrionalis</name>
    <dbReference type="NCBI Taxonomy" id="34720"/>
    <lineage>
        <taxon>Eukaryota</taxon>
        <taxon>Metazoa</taxon>
        <taxon>Ecdysozoa</taxon>
        <taxon>Arthropoda</taxon>
        <taxon>Hexapoda</taxon>
        <taxon>Insecta</taxon>
        <taxon>Pterygota</taxon>
        <taxon>Neoptera</taxon>
        <taxon>Endopterygota</taxon>
        <taxon>Hymenoptera</taxon>
        <taxon>Apocrita</taxon>
        <taxon>Aculeata</taxon>
        <taxon>Formicoidea</taxon>
        <taxon>Formicidae</taxon>
        <taxon>Myrmicinae</taxon>
        <taxon>Trachymyrmex</taxon>
    </lineage>
</organism>
<dbReference type="PANTHER" id="PTHR21137:SF35">
    <property type="entry name" value="ODORANT RECEPTOR 19A-RELATED"/>
    <property type="match status" value="1"/>
</dbReference>
<proteinExistence type="inferred from homology"/>
<protein>
    <recommendedName>
        <fullName evidence="10">Odorant receptor</fullName>
    </recommendedName>
</protein>
<dbReference type="EMBL" id="KQ981494">
    <property type="protein sequence ID" value="KYN40951.1"/>
    <property type="molecule type" value="Genomic_DNA"/>
</dbReference>
<evidence type="ECO:0000256" key="9">
    <source>
        <dbReference type="ARBA" id="ARBA00023224"/>
    </source>
</evidence>
<evidence type="ECO:0000313" key="12">
    <source>
        <dbReference type="Proteomes" id="UP000078541"/>
    </source>
</evidence>
<dbReference type="InterPro" id="IPR004117">
    <property type="entry name" value="7tm6_olfct_rcpt"/>
</dbReference>
<feature type="transmembrane region" description="Helical" evidence="10">
    <location>
        <begin position="63"/>
        <end position="83"/>
    </location>
</feature>
<keyword evidence="2" id="KW-1003">Cell membrane</keyword>
<dbReference type="PANTHER" id="PTHR21137">
    <property type="entry name" value="ODORANT RECEPTOR"/>
    <property type="match status" value="1"/>
</dbReference>
<keyword evidence="12" id="KW-1185">Reference proteome</keyword>
<accession>A0A151JY90</accession>
<keyword evidence="6 10" id="KW-1133">Transmembrane helix</keyword>
<sequence length="424" mass="49955">MSVSVIFLYILNYIIFLTIFELIKVSADFEWAVKLNRFTLNFFGLWPKNVQNPRQKLMCNFRVLIIFLGITFCLFIPSIHSLISVYGDILLILDNLQVTIPIMSCLIRIIIVWWKKEAVIPIINMIIKDWKKIKNDQERNLMIRRAQTARIIIICSYCIMALQWTFISVLPIFGMAMRLTSNITDPGKIPMPLQSHYIYDITKSPQRELTFISQAVYLLIAAMVYSGVDNFLSLMVFHVCGQLDILANRMQHLDKYKNYPKVLKRCIEKHIRLLRAINIIEDTYNRILLSLFIYFAIIFAFYGFRIISLFNEGNDMSITHLIYFIWTIINLFAHMCLYCVLGEILVAQCNKIYYEAYNSKWYTMDPKVARDLLLLMKRGSKQICLTVGKMYPVTLATFCSVRYFNIYYNYNIYYIKILFSVIKI</sequence>
<evidence type="ECO:0000256" key="8">
    <source>
        <dbReference type="ARBA" id="ARBA00023170"/>
    </source>
</evidence>
<evidence type="ECO:0000256" key="10">
    <source>
        <dbReference type="RuleBase" id="RU351113"/>
    </source>
</evidence>
<evidence type="ECO:0000256" key="3">
    <source>
        <dbReference type="ARBA" id="ARBA00022606"/>
    </source>
</evidence>
<keyword evidence="7 10" id="KW-0472">Membrane</keyword>
<keyword evidence="5 10" id="KW-0552">Olfaction</keyword>
<evidence type="ECO:0000256" key="1">
    <source>
        <dbReference type="ARBA" id="ARBA00004651"/>
    </source>
</evidence>
<gene>
    <name evidence="11" type="ORF">ALC56_04647</name>
</gene>
<evidence type="ECO:0000256" key="2">
    <source>
        <dbReference type="ARBA" id="ARBA00022475"/>
    </source>
</evidence>
<dbReference type="GO" id="GO:0005886">
    <property type="term" value="C:plasma membrane"/>
    <property type="evidence" value="ECO:0007669"/>
    <property type="project" value="UniProtKB-SubCell"/>
</dbReference>
<feature type="transmembrane region" description="Helical" evidence="10">
    <location>
        <begin position="215"/>
        <end position="240"/>
    </location>
</feature>
<evidence type="ECO:0000256" key="4">
    <source>
        <dbReference type="ARBA" id="ARBA00022692"/>
    </source>
</evidence>
<comment type="similarity">
    <text evidence="10">Belongs to the insect chemoreceptor superfamily. Heteromeric odorant receptor channel (TC 1.A.69) family.</text>
</comment>
<evidence type="ECO:0000256" key="7">
    <source>
        <dbReference type="ARBA" id="ARBA00023136"/>
    </source>
</evidence>
<keyword evidence="3 10" id="KW-0716">Sensory transduction</keyword>
<keyword evidence="9 10" id="KW-0807">Transducer</keyword>
<comment type="subcellular location">
    <subcellularLocation>
        <location evidence="1 10">Cell membrane</location>
        <topology evidence="1 10">Multi-pass membrane protein</topology>
    </subcellularLocation>
</comment>
<feature type="transmembrane region" description="Helical" evidence="10">
    <location>
        <begin position="89"/>
        <end position="114"/>
    </location>
</feature>
<reference evidence="11 12" key="1">
    <citation type="submission" date="2016-03" db="EMBL/GenBank/DDBJ databases">
        <title>Trachymyrmex septentrionalis WGS genome.</title>
        <authorList>
            <person name="Nygaard S."/>
            <person name="Hu H."/>
            <person name="Boomsma J."/>
            <person name="Zhang G."/>
        </authorList>
    </citation>
    <scope>NUCLEOTIDE SEQUENCE [LARGE SCALE GENOMIC DNA]</scope>
    <source>
        <strain evidence="11">Tsep2-gDNA-1</strain>
        <tissue evidence="11">Whole body</tissue>
    </source>
</reference>
<dbReference type="GO" id="GO:0005549">
    <property type="term" value="F:odorant binding"/>
    <property type="evidence" value="ECO:0007669"/>
    <property type="project" value="InterPro"/>
</dbReference>
<name>A0A151JY90_9HYME</name>
<dbReference type="GO" id="GO:0007165">
    <property type="term" value="P:signal transduction"/>
    <property type="evidence" value="ECO:0007669"/>
    <property type="project" value="UniProtKB-KW"/>
</dbReference>
<dbReference type="GO" id="GO:0004984">
    <property type="term" value="F:olfactory receptor activity"/>
    <property type="evidence" value="ECO:0007669"/>
    <property type="project" value="InterPro"/>
</dbReference>
<dbReference type="AlphaFoldDB" id="A0A151JY90"/>
<keyword evidence="4 10" id="KW-0812">Transmembrane</keyword>
<feature type="transmembrane region" description="Helical" evidence="10">
    <location>
        <begin position="151"/>
        <end position="173"/>
    </location>
</feature>
<evidence type="ECO:0000256" key="5">
    <source>
        <dbReference type="ARBA" id="ARBA00022725"/>
    </source>
</evidence>
<evidence type="ECO:0000313" key="11">
    <source>
        <dbReference type="EMBL" id="KYN40951.1"/>
    </source>
</evidence>
<keyword evidence="8 10" id="KW-0675">Receptor</keyword>
<dbReference type="Proteomes" id="UP000078541">
    <property type="component" value="Unassembled WGS sequence"/>
</dbReference>
<feature type="transmembrane region" description="Helical" evidence="10">
    <location>
        <begin position="287"/>
        <end position="308"/>
    </location>
</feature>
<evidence type="ECO:0000256" key="6">
    <source>
        <dbReference type="ARBA" id="ARBA00022989"/>
    </source>
</evidence>
<feature type="transmembrane region" description="Helical" evidence="10">
    <location>
        <begin position="6"/>
        <end position="27"/>
    </location>
</feature>
<feature type="transmembrane region" description="Helical" evidence="10">
    <location>
        <begin position="320"/>
        <end position="341"/>
    </location>
</feature>
<dbReference type="Pfam" id="PF02949">
    <property type="entry name" value="7tm_6"/>
    <property type="match status" value="1"/>
</dbReference>